<organism evidence="2 3">
    <name type="scientific">Spirosoma arboris</name>
    <dbReference type="NCBI Taxonomy" id="2682092"/>
    <lineage>
        <taxon>Bacteria</taxon>
        <taxon>Pseudomonadati</taxon>
        <taxon>Bacteroidota</taxon>
        <taxon>Cytophagia</taxon>
        <taxon>Cytophagales</taxon>
        <taxon>Cytophagaceae</taxon>
        <taxon>Spirosoma</taxon>
    </lineage>
</organism>
<feature type="domain" description="Rhamnogalacturonase A/B/Epimerase-like pectate lyase" evidence="1">
    <location>
        <begin position="75"/>
        <end position="139"/>
    </location>
</feature>
<proteinExistence type="predicted"/>
<sequence length="487" mass="52366">MKEKQLENRLILADVSQLASYSDAPNRLAVGGKLLKYGPSITDVVDNVFFFPATGKGPGRWMLDHQGELNAREHGKATGDGQTDDTVALQQLINFACKANNPSEFGAFSPANGHSNTVYIPHGTYLVTDELIVPGSVTIRMDRATAYGGTRIIQQMEGKHLFHIKKDTDGTSSGVFFWGGILIQGSSVQHPEIALIYAGDDDAQGDANNQSTYIEGVWFRTPENYAINIRRGGDIKILDCTFDVIPFNAIKLGTLTTRLTHALIRGCTFFQVALNCIQVLGVEGLVIADNNVWDNDGNNLSTTFIDAGDGSIQGLTVVGNTTRNVPLFCRLSTSARGVTITGNGCFRQTHQLVQLTGGGVLYGAVINSNSVFFPGQALAPGIDATGCGLQNSTLIGNSFFAETLTTDYPAMRLNDNRIINNQIGYNASLNFSQTSQLHLPQANGSLFPESAQAGDLLLHDGTTWTLLPKGTNGQFLKMVAGLPAWSN</sequence>
<evidence type="ECO:0000313" key="3">
    <source>
        <dbReference type="Proteomes" id="UP000436006"/>
    </source>
</evidence>
<dbReference type="Gene3D" id="2.160.20.10">
    <property type="entry name" value="Single-stranded right-handed beta-helix, Pectin lyase-like"/>
    <property type="match status" value="1"/>
</dbReference>
<comment type="caution">
    <text evidence="2">The sequence shown here is derived from an EMBL/GenBank/DDBJ whole genome shotgun (WGS) entry which is preliminary data.</text>
</comment>
<name>A0A7K1SMY5_9BACT</name>
<keyword evidence="3" id="KW-1185">Reference proteome</keyword>
<dbReference type="InterPro" id="IPR011050">
    <property type="entry name" value="Pectin_lyase_fold/virulence"/>
</dbReference>
<dbReference type="RefSeq" id="WP_157589778.1">
    <property type="nucleotide sequence ID" value="NZ_WPIN01000019.1"/>
</dbReference>
<evidence type="ECO:0000313" key="2">
    <source>
        <dbReference type="EMBL" id="MVM34966.1"/>
    </source>
</evidence>
<accession>A0A7K1SMY5</accession>
<dbReference type="SUPFAM" id="SSF51126">
    <property type="entry name" value="Pectin lyase-like"/>
    <property type="match status" value="1"/>
</dbReference>
<dbReference type="InterPro" id="IPR012334">
    <property type="entry name" value="Pectin_lyas_fold"/>
</dbReference>
<dbReference type="EMBL" id="WPIN01000019">
    <property type="protein sequence ID" value="MVM34966.1"/>
    <property type="molecule type" value="Genomic_DNA"/>
</dbReference>
<dbReference type="Proteomes" id="UP000436006">
    <property type="component" value="Unassembled WGS sequence"/>
</dbReference>
<evidence type="ECO:0000259" key="1">
    <source>
        <dbReference type="Pfam" id="PF12708"/>
    </source>
</evidence>
<gene>
    <name evidence="2" type="ORF">GO755_33370</name>
</gene>
<dbReference type="Pfam" id="PF12708">
    <property type="entry name" value="Pect-lyase_RHGA_epim"/>
    <property type="match status" value="1"/>
</dbReference>
<dbReference type="AlphaFoldDB" id="A0A7K1SMY5"/>
<protein>
    <recommendedName>
        <fullName evidence="1">Rhamnogalacturonase A/B/Epimerase-like pectate lyase domain-containing protein</fullName>
    </recommendedName>
</protein>
<reference evidence="2 3" key="1">
    <citation type="submission" date="2019-12" db="EMBL/GenBank/DDBJ databases">
        <title>Spirosoma sp. HMF4905 genome sequencing and assembly.</title>
        <authorList>
            <person name="Kang H."/>
            <person name="Cha I."/>
            <person name="Kim H."/>
            <person name="Joh K."/>
        </authorList>
    </citation>
    <scope>NUCLEOTIDE SEQUENCE [LARGE SCALE GENOMIC DNA]</scope>
    <source>
        <strain evidence="2 3">HMF4905</strain>
    </source>
</reference>
<dbReference type="InterPro" id="IPR024535">
    <property type="entry name" value="RHGA/B-epi-like_pectate_lyase"/>
</dbReference>